<keyword evidence="1" id="KW-1133">Transmembrane helix</keyword>
<organism evidence="2 3">
    <name type="scientific">Ruthenibacterium intestinale</name>
    <dbReference type="NCBI Taxonomy" id="3133163"/>
    <lineage>
        <taxon>Bacteria</taxon>
        <taxon>Bacillati</taxon>
        <taxon>Bacillota</taxon>
        <taxon>Clostridia</taxon>
        <taxon>Eubacteriales</taxon>
        <taxon>Oscillospiraceae</taxon>
        <taxon>Ruthenibacterium</taxon>
    </lineage>
</organism>
<proteinExistence type="predicted"/>
<keyword evidence="1" id="KW-0472">Membrane</keyword>
<keyword evidence="3" id="KW-1185">Reference proteome</keyword>
<reference evidence="2 3" key="1">
    <citation type="submission" date="2024-03" db="EMBL/GenBank/DDBJ databases">
        <title>Human intestinal bacterial collection.</title>
        <authorList>
            <person name="Pauvert C."/>
            <person name="Hitch T.C.A."/>
            <person name="Clavel T."/>
        </authorList>
    </citation>
    <scope>NUCLEOTIDE SEQUENCE [LARGE SCALE GENOMIC DNA]</scope>
    <source>
        <strain evidence="2 3">CLA-JM-H11</strain>
    </source>
</reference>
<dbReference type="Proteomes" id="UP001477672">
    <property type="component" value="Unassembled WGS sequence"/>
</dbReference>
<protein>
    <recommendedName>
        <fullName evidence="4">5-bromo-4-chloroindolyl phosphate hydrolysis protein</fullName>
    </recommendedName>
</protein>
<dbReference type="RefSeq" id="WP_349215221.1">
    <property type="nucleotide sequence ID" value="NZ_JBBMFA010000069.1"/>
</dbReference>
<sequence>MSGKRQDWEKDLERELSDARRELESAMRDFAGAFQSNVAPVLKNASRSFGRAVRDAALELGDAVQESTAPARARRKKEKRMKQLRDNYKALEGTALGLGITAFIMLAVSGMVLLSGETDVSAWGVTTVMAAAFAIPAAICQVKSYPARRLVAYHQLLEGRSYCKMEEFSAAVDLPVEKTRREIRHMMQQGNFEGMFLAPDASRIFTNRAAYAAYLAQQSAQSEAQTVQSQAQPASATLADLRSFWIGLRTEKQKLSDEAVLAEVEKLDAQTAQLIAWLEMHPADENDVRRFTTYYLPTTLKLLRTYNEVGDKSGESRAAAQIEADIMRILGTINTAFRTLQDGLLQDTALDVSAEVSAMETVLAQDGLTPDELSRTLEKGQMS</sequence>
<accession>A0ABV1GD61</accession>
<evidence type="ECO:0000313" key="3">
    <source>
        <dbReference type="Proteomes" id="UP001477672"/>
    </source>
</evidence>
<evidence type="ECO:0000256" key="1">
    <source>
        <dbReference type="SAM" id="Phobius"/>
    </source>
</evidence>
<dbReference type="InterPro" id="IPR018770">
    <property type="entry name" value="ChloroindolylP_hydrolase"/>
</dbReference>
<dbReference type="EMBL" id="JBBMFA010000069">
    <property type="protein sequence ID" value="MEQ2519786.1"/>
    <property type="molecule type" value="Genomic_DNA"/>
</dbReference>
<gene>
    <name evidence="2" type="ORF">WMO24_04980</name>
</gene>
<name>A0ABV1GD61_9FIRM</name>
<feature type="transmembrane region" description="Helical" evidence="1">
    <location>
        <begin position="120"/>
        <end position="140"/>
    </location>
</feature>
<evidence type="ECO:0000313" key="2">
    <source>
        <dbReference type="EMBL" id="MEQ2519786.1"/>
    </source>
</evidence>
<comment type="caution">
    <text evidence="2">The sequence shown here is derived from an EMBL/GenBank/DDBJ whole genome shotgun (WGS) entry which is preliminary data.</text>
</comment>
<feature type="transmembrane region" description="Helical" evidence="1">
    <location>
        <begin position="90"/>
        <end position="114"/>
    </location>
</feature>
<keyword evidence="1" id="KW-0812">Transmembrane</keyword>
<evidence type="ECO:0008006" key="4">
    <source>
        <dbReference type="Google" id="ProtNLM"/>
    </source>
</evidence>
<dbReference type="Pfam" id="PF10112">
    <property type="entry name" value="Halogen_Hydrol"/>
    <property type="match status" value="1"/>
</dbReference>